<feature type="transmembrane region" description="Helical" evidence="1">
    <location>
        <begin position="33"/>
        <end position="49"/>
    </location>
</feature>
<name>A0A9X5N7J5_BACTU</name>
<reference evidence="2 3" key="1">
    <citation type="submission" date="2016-04" db="EMBL/GenBank/DDBJ databases">
        <title>Bacillus thuringiensis and Bacillus weihenstephanensis as novel biocontrol agents of wilt causing Verticillium species.</title>
        <authorList>
            <person name="Hollensteiner J."/>
            <person name="Wemheuer F."/>
            <person name="Harting R."/>
            <person name="Kolarzyk A."/>
            <person name="Diaz-Valerio S."/>
            <person name="Poehlein A."/>
            <person name="Brzuszkiewicz E."/>
            <person name="Nesemann K."/>
            <person name="Braus-Stromeyer S."/>
            <person name="Braus G."/>
            <person name="Daniel R."/>
            <person name="Liesegang H."/>
        </authorList>
    </citation>
    <scope>NUCLEOTIDE SEQUENCE [LARGE SCALE GENOMIC DNA]</scope>
    <source>
        <strain evidence="2 3">GOE4</strain>
    </source>
</reference>
<evidence type="ECO:0000313" key="2">
    <source>
        <dbReference type="EMBL" id="OFC93183.1"/>
    </source>
</evidence>
<protein>
    <submittedName>
        <fullName evidence="2">Uncharacterized protein</fullName>
    </submittedName>
</protein>
<dbReference type="AlphaFoldDB" id="A0A9X5N7J5"/>
<keyword evidence="1" id="KW-0812">Transmembrane</keyword>
<accession>A0A9X5N7J5</accession>
<comment type="caution">
    <text evidence="2">The sequence shown here is derived from an EMBL/GenBank/DDBJ whole genome shotgun (WGS) entry which is preliminary data.</text>
</comment>
<feature type="transmembrane region" description="Helical" evidence="1">
    <location>
        <begin position="61"/>
        <end position="79"/>
    </location>
</feature>
<organism evidence="2 3">
    <name type="scientific">Bacillus thuringiensis</name>
    <dbReference type="NCBI Taxonomy" id="1428"/>
    <lineage>
        <taxon>Bacteria</taxon>
        <taxon>Bacillati</taxon>
        <taxon>Bacillota</taxon>
        <taxon>Bacilli</taxon>
        <taxon>Bacillales</taxon>
        <taxon>Bacillaceae</taxon>
        <taxon>Bacillus</taxon>
        <taxon>Bacillus cereus group</taxon>
    </lineage>
</organism>
<keyword evidence="1" id="KW-0472">Membrane</keyword>
<feature type="transmembrane region" description="Helical" evidence="1">
    <location>
        <begin position="7"/>
        <end position="27"/>
    </location>
</feature>
<evidence type="ECO:0000256" key="1">
    <source>
        <dbReference type="SAM" id="Phobius"/>
    </source>
</evidence>
<feature type="transmembrane region" description="Helical" evidence="1">
    <location>
        <begin position="85"/>
        <end position="106"/>
    </location>
</feature>
<dbReference type="EMBL" id="LXLI01000019">
    <property type="protein sequence ID" value="OFC93183.1"/>
    <property type="molecule type" value="Genomic_DNA"/>
</dbReference>
<keyword evidence="1" id="KW-1133">Transmembrane helix</keyword>
<sequence>MEKIKEIAFMLIALVVIIVMGFDIRNLDNQKDILMFVIYTIPTMLLLLYAKKFKYIKPNLFLTLIFLTLGLWSLLTFYVLHDLVILISMILGMGITLLVIFFYRIAKNS</sequence>
<gene>
    <name evidence="2" type="ORF">BTGOE4_21780</name>
</gene>
<proteinExistence type="predicted"/>
<evidence type="ECO:0000313" key="3">
    <source>
        <dbReference type="Proteomes" id="UP000175994"/>
    </source>
</evidence>
<dbReference type="RefSeq" id="WP_070183803.1">
    <property type="nucleotide sequence ID" value="NZ_LXLI01000019.1"/>
</dbReference>
<dbReference type="Proteomes" id="UP000175994">
    <property type="component" value="Unassembled WGS sequence"/>
</dbReference>